<dbReference type="EMBL" id="AGZE01000026">
    <property type="protein sequence ID" value="EKB55765.1"/>
    <property type="molecule type" value="Genomic_DNA"/>
</dbReference>
<name>K1LGL8_9LACT</name>
<keyword evidence="2" id="KW-1185">Reference proteome</keyword>
<proteinExistence type="predicted"/>
<dbReference type="PATRIC" id="fig|883112.3.peg.949"/>
<dbReference type="eggNOG" id="ENOG502ZCE5">
    <property type="taxonomic scope" value="Bacteria"/>
</dbReference>
<evidence type="ECO:0000313" key="2">
    <source>
        <dbReference type="Proteomes" id="UP000005147"/>
    </source>
</evidence>
<dbReference type="AlphaFoldDB" id="K1LGL8"/>
<accession>K1LGL8</accession>
<dbReference type="InterPro" id="IPR021530">
    <property type="entry name" value="AllH-like"/>
</dbReference>
<dbReference type="Proteomes" id="UP000005147">
    <property type="component" value="Unassembled WGS sequence"/>
</dbReference>
<evidence type="ECO:0000313" key="1">
    <source>
        <dbReference type="EMBL" id="EKB55765.1"/>
    </source>
</evidence>
<protein>
    <recommendedName>
        <fullName evidence="3">DUF2877 domain-containing protein</fullName>
    </recommendedName>
</protein>
<gene>
    <name evidence="1" type="ORF">HMPREF9707_00952</name>
</gene>
<dbReference type="Pfam" id="PF11392">
    <property type="entry name" value="AllH"/>
    <property type="match status" value="1"/>
</dbReference>
<reference evidence="1 2" key="1">
    <citation type="submission" date="2012-07" db="EMBL/GenBank/DDBJ databases">
        <title>The Genome Sequence of Facklamia ignava CCUG 37419.</title>
        <authorList>
            <consortium name="The Broad Institute Genome Sequencing Platform"/>
            <person name="Earl A."/>
            <person name="Ward D."/>
            <person name="Feldgarden M."/>
            <person name="Gevers D."/>
            <person name="Huys G."/>
            <person name="Walker B."/>
            <person name="Young S.K."/>
            <person name="Zeng Q."/>
            <person name="Gargeya S."/>
            <person name="Fitzgerald M."/>
            <person name="Haas B."/>
            <person name="Abouelleil A."/>
            <person name="Alvarado L."/>
            <person name="Arachchi H.M."/>
            <person name="Berlin A.M."/>
            <person name="Chapman S.B."/>
            <person name="Goldberg J."/>
            <person name="Griggs A."/>
            <person name="Gujja S."/>
            <person name="Hansen M."/>
            <person name="Howarth C."/>
            <person name="Imamovic A."/>
            <person name="Larimer J."/>
            <person name="McCowen C."/>
            <person name="Montmayeur A."/>
            <person name="Murphy C."/>
            <person name="Neiman D."/>
            <person name="Pearson M."/>
            <person name="Priest M."/>
            <person name="Roberts A."/>
            <person name="Saif S."/>
            <person name="Shea T."/>
            <person name="Sisk P."/>
            <person name="Sykes S."/>
            <person name="Wortman J."/>
            <person name="Nusbaum C."/>
            <person name="Birren B."/>
        </authorList>
    </citation>
    <scope>NUCLEOTIDE SEQUENCE [LARGE SCALE GENOMIC DNA]</scope>
    <source>
        <strain evidence="1 2">CCUG 37419</strain>
    </source>
</reference>
<sequence>MLTHSKIEAQILLSQWIHPLTQSGWVGKVGSIFQNGFNLNIQQQLIYVSAMQPDQLSPIGCQVALTHSRSLIDYIKPGMLIKCEPHQWTLYRRPQPIQLIIRETMVESLSIPTLTFKQLAQTEVSSRLNAQIALESTGLPLEQLDGMLDALKSAETQEQRQAAVLPFIGAGIGLTPSGDDFLQGILIFEQALNQPPVFQSAVRVASKERQTTSVSSAYYRAVLAGQASRPWIQLMLAIQKNDTNQLQQAIQHIQHYGHTSGYDMLAGAAFYLTELIAS</sequence>
<dbReference type="HOGENOM" id="CLU_072005_1_0_9"/>
<dbReference type="STRING" id="883112.HMPREF9707_00952"/>
<evidence type="ECO:0008006" key="3">
    <source>
        <dbReference type="Google" id="ProtNLM"/>
    </source>
</evidence>
<organism evidence="1 2">
    <name type="scientific">Falseniella ignava CCUG 37419</name>
    <dbReference type="NCBI Taxonomy" id="883112"/>
    <lineage>
        <taxon>Bacteria</taxon>
        <taxon>Bacillati</taxon>
        <taxon>Bacillota</taxon>
        <taxon>Bacilli</taxon>
        <taxon>Lactobacillales</taxon>
        <taxon>Aerococcaceae</taxon>
        <taxon>Falseniella</taxon>
    </lineage>
</organism>
<comment type="caution">
    <text evidence="1">The sequence shown here is derived from an EMBL/GenBank/DDBJ whole genome shotgun (WGS) entry which is preliminary data.</text>
</comment>